<name>A0A1I7T494_9PELO</name>
<dbReference type="eggNOG" id="KOG3665">
    <property type="taxonomic scope" value="Eukaryota"/>
</dbReference>
<dbReference type="PROSITE" id="PS51450">
    <property type="entry name" value="LRR"/>
    <property type="match status" value="1"/>
</dbReference>
<dbReference type="WBParaSite" id="Csp11.Scaffold50.g300.t2">
    <property type="protein sequence ID" value="Csp11.Scaffold50.g300.t2"/>
    <property type="gene ID" value="Csp11.Scaffold50.g300"/>
</dbReference>
<dbReference type="AlphaFoldDB" id="A0A1I7T494"/>
<organism evidence="1 2">
    <name type="scientific">Caenorhabditis tropicalis</name>
    <dbReference type="NCBI Taxonomy" id="1561998"/>
    <lineage>
        <taxon>Eukaryota</taxon>
        <taxon>Metazoa</taxon>
        <taxon>Ecdysozoa</taxon>
        <taxon>Nematoda</taxon>
        <taxon>Chromadorea</taxon>
        <taxon>Rhabditida</taxon>
        <taxon>Rhabditina</taxon>
        <taxon>Rhabditomorpha</taxon>
        <taxon>Rhabditoidea</taxon>
        <taxon>Rhabditidae</taxon>
        <taxon>Peloderinae</taxon>
        <taxon>Caenorhabditis</taxon>
    </lineage>
</organism>
<protein>
    <submittedName>
        <fullName evidence="2">FTH domain-containing protein</fullName>
    </submittedName>
</protein>
<evidence type="ECO:0000313" key="2">
    <source>
        <dbReference type="WBParaSite" id="Csp11.Scaffold50.g300.t2"/>
    </source>
</evidence>
<dbReference type="InterPro" id="IPR001611">
    <property type="entry name" value="Leu-rich_rpt"/>
</dbReference>
<dbReference type="PANTHER" id="PTHR12904:SF28">
    <property type="entry name" value="ATP SYNTHASE SUBUNIT ALPHA-RELATED"/>
    <property type="match status" value="1"/>
</dbReference>
<dbReference type="PANTHER" id="PTHR12904">
    <property type="match status" value="1"/>
</dbReference>
<dbReference type="Gene3D" id="3.80.10.10">
    <property type="entry name" value="Ribonuclease Inhibitor"/>
    <property type="match status" value="1"/>
</dbReference>
<dbReference type="InterPro" id="IPR051341">
    <property type="entry name" value="Zyg-11_UBL_adapter"/>
</dbReference>
<proteinExistence type="predicted"/>
<sequence>MKTCKNYRFDLESSDQILHELLSKHYITTDIAREVSEKFNARKVVLPKLIVMDVKNMLLTQNFRSFSIPHPESYQFLKSMHDQASIKGDDTRHGEMDLPSALTLMLNKNSRNGLHTLSATGFSIAHPRGWVSRLAEILPSLTSLTIPYCKLTTTDFTILCNEFQNLKTLDVSQTRLTNLSGIEKLQSLESLNLSGLFFDTEVDLECLFELMKLRVLFIRSTP</sequence>
<accession>A0A1I7T494</accession>
<dbReference type="SUPFAM" id="SSF52047">
    <property type="entry name" value="RNI-like"/>
    <property type="match status" value="1"/>
</dbReference>
<reference evidence="2" key="1">
    <citation type="submission" date="2016-11" db="UniProtKB">
        <authorList>
            <consortium name="WormBaseParasite"/>
        </authorList>
    </citation>
    <scope>IDENTIFICATION</scope>
</reference>
<dbReference type="InterPro" id="IPR032675">
    <property type="entry name" value="LRR_dom_sf"/>
</dbReference>
<keyword evidence="1" id="KW-1185">Reference proteome</keyword>
<dbReference type="GO" id="GO:0031462">
    <property type="term" value="C:Cul2-RING ubiquitin ligase complex"/>
    <property type="evidence" value="ECO:0007669"/>
    <property type="project" value="TreeGrafter"/>
</dbReference>
<evidence type="ECO:0000313" key="1">
    <source>
        <dbReference type="Proteomes" id="UP000095282"/>
    </source>
</evidence>
<dbReference type="Proteomes" id="UP000095282">
    <property type="component" value="Unplaced"/>
</dbReference>